<comment type="caution">
    <text evidence="2">The sequence shown here is derived from an EMBL/GenBank/DDBJ whole genome shotgun (WGS) entry which is preliminary data.</text>
</comment>
<feature type="compositionally biased region" description="Basic and acidic residues" evidence="1">
    <location>
        <begin position="396"/>
        <end position="410"/>
    </location>
</feature>
<protein>
    <submittedName>
        <fullName evidence="2">Uncharacterized protein</fullName>
    </submittedName>
</protein>
<name>A0A9P5JVJ0_9AGAM</name>
<reference evidence="2" key="1">
    <citation type="submission" date="2019-10" db="EMBL/GenBank/DDBJ databases">
        <authorList>
            <consortium name="DOE Joint Genome Institute"/>
            <person name="Kuo A."/>
            <person name="Miyauchi S."/>
            <person name="Kiss E."/>
            <person name="Drula E."/>
            <person name="Kohler A."/>
            <person name="Sanchez-Garcia M."/>
            <person name="Andreopoulos B."/>
            <person name="Barry K.W."/>
            <person name="Bonito G."/>
            <person name="Buee M."/>
            <person name="Carver A."/>
            <person name="Chen C."/>
            <person name="Cichocki N."/>
            <person name="Clum A."/>
            <person name="Culley D."/>
            <person name="Crous P.W."/>
            <person name="Fauchery L."/>
            <person name="Girlanda M."/>
            <person name="Hayes R."/>
            <person name="Keri Z."/>
            <person name="LaButti K."/>
            <person name="Lipzen A."/>
            <person name="Lombard V."/>
            <person name="Magnuson J."/>
            <person name="Maillard F."/>
            <person name="Morin E."/>
            <person name="Murat C."/>
            <person name="Nolan M."/>
            <person name="Ohm R."/>
            <person name="Pangilinan J."/>
            <person name="Pereira M."/>
            <person name="Perotto S."/>
            <person name="Peter M."/>
            <person name="Riley R."/>
            <person name="Sitrit Y."/>
            <person name="Stielow B."/>
            <person name="Szollosi G."/>
            <person name="Zifcakova L."/>
            <person name="Stursova M."/>
            <person name="Spatafora J.W."/>
            <person name="Tedersoo L."/>
            <person name="Vaario L.-M."/>
            <person name="Yamada A."/>
            <person name="Yan M."/>
            <person name="Wang P."/>
            <person name="Xu J."/>
            <person name="Bruns T."/>
            <person name="Baldrian P."/>
            <person name="Vilgalys R."/>
            <person name="Henrissat B."/>
            <person name="Grigoriev I.V."/>
            <person name="Hibbett D."/>
            <person name="Nagy L.G."/>
            <person name="Martin F.M."/>
        </authorList>
    </citation>
    <scope>NUCLEOTIDE SEQUENCE</scope>
    <source>
        <strain evidence="2">Prilba</strain>
    </source>
</reference>
<dbReference type="Proteomes" id="UP000759537">
    <property type="component" value="Unassembled WGS sequence"/>
</dbReference>
<feature type="region of interest" description="Disordered" evidence="1">
    <location>
        <begin position="1"/>
        <end position="41"/>
    </location>
</feature>
<accession>A0A9P5JVJ0</accession>
<dbReference type="AlphaFoldDB" id="A0A9P5JVJ0"/>
<feature type="compositionally biased region" description="Polar residues" evidence="1">
    <location>
        <begin position="569"/>
        <end position="580"/>
    </location>
</feature>
<dbReference type="EMBL" id="WHVB01000054">
    <property type="protein sequence ID" value="KAF8464718.1"/>
    <property type="molecule type" value="Genomic_DNA"/>
</dbReference>
<feature type="compositionally biased region" description="Polar residues" evidence="1">
    <location>
        <begin position="346"/>
        <end position="355"/>
    </location>
</feature>
<keyword evidence="3" id="KW-1185">Reference proteome</keyword>
<evidence type="ECO:0000313" key="2">
    <source>
        <dbReference type="EMBL" id="KAF8464718.1"/>
    </source>
</evidence>
<feature type="region of interest" description="Disordered" evidence="1">
    <location>
        <begin position="181"/>
        <end position="274"/>
    </location>
</feature>
<evidence type="ECO:0000313" key="3">
    <source>
        <dbReference type="Proteomes" id="UP000759537"/>
    </source>
</evidence>
<feature type="region of interest" description="Disordered" evidence="1">
    <location>
        <begin position="335"/>
        <end position="457"/>
    </location>
</feature>
<sequence>MSTYTPCFPPTDIPLSGRLRPISSNSSGASTSGSHAPPEVSYSSRISQSHLALASVSEYFPRPPSPTSAAVDIKRVTHLRRKFRLAIDATYRDTSSGKWAHVSEMAKLGSTRGRWQGMCSGSSAAYSLYKGHKQNHQGIVAESADPYPRPPVPVFDLREIRERVENWQATVLTAPLSQVHRQDSELNQSTHVGDAKQPLPLNFPIVKQRRSDVSKSMKRKDSPSRKDLSTSRYFRGVSDPKIPNSHGVNPPADALGEDADTALRGLPTSDTAAGQQNIQQVSELFLPPSFPSHLRTSTPPLLITKIAHSPLSKPPEILRNEDLCFSASLPSPLPFPLSQPIDGNQGPESQPNGSPFLSRHKRPLQDPSSPAGSPNRLSKRWHQSPPFNKPTPPKPSLDEPHDVRRRDRDVSPILSPEHFPVIDLRQVMSSQRSRAKSGHPSHGINPMTPRTKDKGKGRAMTVDVSPLQLGFLSPPGISRPLARVSSPRLRTPPHSQTKFTQDADAFAPVAESTQPLLAKGLPRADNGVFGLSESSRLAVEAYGLPLSDPPDRAVDFAAWMVDMPVLEGSQENDGRASQVSAEMMPPDEHV</sequence>
<feature type="region of interest" description="Disordered" evidence="1">
    <location>
        <begin position="567"/>
        <end position="590"/>
    </location>
</feature>
<feature type="compositionally biased region" description="Polar residues" evidence="1">
    <location>
        <begin position="366"/>
        <end position="376"/>
    </location>
</feature>
<gene>
    <name evidence="2" type="ORF">DFH94DRAFT_824869</name>
</gene>
<feature type="compositionally biased region" description="Basic and acidic residues" evidence="1">
    <location>
        <begin position="209"/>
        <end position="229"/>
    </location>
</feature>
<dbReference type="OrthoDB" id="3218262at2759"/>
<reference evidence="2" key="2">
    <citation type="journal article" date="2020" name="Nat. Commun.">
        <title>Large-scale genome sequencing of mycorrhizal fungi provides insights into the early evolution of symbiotic traits.</title>
        <authorList>
            <person name="Miyauchi S."/>
            <person name="Kiss E."/>
            <person name="Kuo A."/>
            <person name="Drula E."/>
            <person name="Kohler A."/>
            <person name="Sanchez-Garcia M."/>
            <person name="Morin E."/>
            <person name="Andreopoulos B."/>
            <person name="Barry K.W."/>
            <person name="Bonito G."/>
            <person name="Buee M."/>
            <person name="Carver A."/>
            <person name="Chen C."/>
            <person name="Cichocki N."/>
            <person name="Clum A."/>
            <person name="Culley D."/>
            <person name="Crous P.W."/>
            <person name="Fauchery L."/>
            <person name="Girlanda M."/>
            <person name="Hayes R.D."/>
            <person name="Keri Z."/>
            <person name="LaButti K."/>
            <person name="Lipzen A."/>
            <person name="Lombard V."/>
            <person name="Magnuson J."/>
            <person name="Maillard F."/>
            <person name="Murat C."/>
            <person name="Nolan M."/>
            <person name="Ohm R.A."/>
            <person name="Pangilinan J."/>
            <person name="Pereira M.F."/>
            <person name="Perotto S."/>
            <person name="Peter M."/>
            <person name="Pfister S."/>
            <person name="Riley R."/>
            <person name="Sitrit Y."/>
            <person name="Stielow J.B."/>
            <person name="Szollosi G."/>
            <person name="Zifcakova L."/>
            <person name="Stursova M."/>
            <person name="Spatafora J.W."/>
            <person name="Tedersoo L."/>
            <person name="Vaario L.M."/>
            <person name="Yamada A."/>
            <person name="Yan M."/>
            <person name="Wang P."/>
            <person name="Xu J."/>
            <person name="Bruns T."/>
            <person name="Baldrian P."/>
            <person name="Vilgalys R."/>
            <person name="Dunand C."/>
            <person name="Henrissat B."/>
            <person name="Grigoriev I.V."/>
            <person name="Hibbett D."/>
            <person name="Nagy L.G."/>
            <person name="Martin F.M."/>
        </authorList>
    </citation>
    <scope>NUCLEOTIDE SEQUENCE</scope>
    <source>
        <strain evidence="2">Prilba</strain>
    </source>
</reference>
<evidence type="ECO:0000256" key="1">
    <source>
        <dbReference type="SAM" id="MobiDB-lite"/>
    </source>
</evidence>
<proteinExistence type="predicted"/>
<organism evidence="2 3">
    <name type="scientific">Russula ochroleuca</name>
    <dbReference type="NCBI Taxonomy" id="152965"/>
    <lineage>
        <taxon>Eukaryota</taxon>
        <taxon>Fungi</taxon>
        <taxon>Dikarya</taxon>
        <taxon>Basidiomycota</taxon>
        <taxon>Agaricomycotina</taxon>
        <taxon>Agaricomycetes</taxon>
        <taxon>Russulales</taxon>
        <taxon>Russulaceae</taxon>
        <taxon>Russula</taxon>
    </lineage>
</organism>
<feature type="compositionally biased region" description="Low complexity" evidence="1">
    <location>
        <begin position="23"/>
        <end position="34"/>
    </location>
</feature>